<dbReference type="CDD" id="cd09076">
    <property type="entry name" value="L1-EN"/>
    <property type="match status" value="1"/>
</dbReference>
<name>A0A8D1EUT3_PIG</name>
<organism evidence="13 14">
    <name type="scientific">Sus scrofa</name>
    <name type="common">Pig</name>
    <dbReference type="NCBI Taxonomy" id="9823"/>
    <lineage>
        <taxon>Eukaryota</taxon>
        <taxon>Metazoa</taxon>
        <taxon>Chordata</taxon>
        <taxon>Craniata</taxon>
        <taxon>Vertebrata</taxon>
        <taxon>Euteleostomi</taxon>
        <taxon>Mammalia</taxon>
        <taxon>Eutheria</taxon>
        <taxon>Laurasiatheria</taxon>
        <taxon>Artiodactyla</taxon>
        <taxon>Suina</taxon>
        <taxon>Suidae</taxon>
        <taxon>Sus</taxon>
    </lineage>
</organism>
<dbReference type="Proteomes" id="UP000694722">
    <property type="component" value="Unplaced"/>
</dbReference>
<evidence type="ECO:0000256" key="1">
    <source>
        <dbReference type="ARBA" id="ARBA00000493"/>
    </source>
</evidence>
<dbReference type="Gene3D" id="3.60.10.10">
    <property type="entry name" value="Endonuclease/exonuclease/phosphatase"/>
    <property type="match status" value="1"/>
</dbReference>
<dbReference type="PANTHER" id="PTHR22748:SF23">
    <property type="entry name" value="EXODEOXYRIBONUCLEASE III"/>
    <property type="match status" value="1"/>
</dbReference>
<evidence type="ECO:0000256" key="11">
    <source>
        <dbReference type="PIRSR" id="PIRSR604808-3"/>
    </source>
</evidence>
<sequence length="259" mass="30504">MAIRTYISIITLNVNGLNTPTKRQRLAEWIQKQDPYICCLQETHFTSRDTYKVKVRGWKKIFHANRNKKKTGVAILISDKIDFKMKNILRSLHNDQRINQRRRHNNLNIYAPNTGSPQYIRQLLTTFKGQIDNNTIVTGDFNTTLTAMDRSTRQKINKETQTLNEALDQMDLIDRFIRHSIQKQQNTHSPQVHMEYSLRLITSCAINQTSVILRKLKLYQASFLTTMLYDWKSTRKKTAKNTNTCRLNNMLLNNQWITE</sequence>
<reference evidence="13" key="1">
    <citation type="submission" date="2025-08" db="UniProtKB">
        <authorList>
            <consortium name="Ensembl"/>
        </authorList>
    </citation>
    <scope>IDENTIFICATION</scope>
</reference>
<comment type="catalytic activity">
    <reaction evidence="1">
        <text>Exonucleolytic cleavage in the 3'- to 5'-direction to yield nucleoside 5'-phosphates.</text>
        <dbReference type="EC" id="3.1.11.2"/>
    </reaction>
</comment>
<dbReference type="InterPro" id="IPR004808">
    <property type="entry name" value="AP_endonuc_1"/>
</dbReference>
<proteinExistence type="inferred from homology"/>
<keyword evidence="8" id="KW-0233">DNA recombination</keyword>
<feature type="binding site" evidence="10">
    <location>
        <position position="13"/>
    </location>
    <ligand>
        <name>Mg(2+)</name>
        <dbReference type="ChEBI" id="CHEBI:18420"/>
        <label>1</label>
    </ligand>
</feature>
<evidence type="ECO:0000256" key="5">
    <source>
        <dbReference type="ARBA" id="ARBA00022763"/>
    </source>
</evidence>
<comment type="similarity">
    <text evidence="2">Belongs to the DNA repair enzymes AP/ExoA family.</text>
</comment>
<dbReference type="InterPro" id="IPR036691">
    <property type="entry name" value="Endo/exonu/phosph_ase_sf"/>
</dbReference>
<dbReference type="AlphaFoldDB" id="A0A8D1EUT3"/>
<evidence type="ECO:0000313" key="14">
    <source>
        <dbReference type="Proteomes" id="UP000694722"/>
    </source>
</evidence>
<dbReference type="GO" id="GO:0008311">
    <property type="term" value="F:double-stranded DNA 3'-5' DNA exonuclease activity"/>
    <property type="evidence" value="ECO:0007669"/>
    <property type="project" value="UniProtKB-EC"/>
</dbReference>
<feature type="binding site" evidence="10">
    <location>
        <position position="42"/>
    </location>
    <ligand>
        <name>Mg(2+)</name>
        <dbReference type="ChEBI" id="CHEBI:18420"/>
        <label>1</label>
    </ligand>
</feature>
<dbReference type="GO" id="GO:0006281">
    <property type="term" value="P:DNA repair"/>
    <property type="evidence" value="ECO:0007669"/>
    <property type="project" value="UniProtKB-KW"/>
</dbReference>
<keyword evidence="10" id="KW-0464">Manganese</keyword>
<evidence type="ECO:0000256" key="9">
    <source>
        <dbReference type="ARBA" id="ARBA00023204"/>
    </source>
</evidence>
<keyword evidence="7 10" id="KW-0460">Magnesium</keyword>
<evidence type="ECO:0000256" key="2">
    <source>
        <dbReference type="ARBA" id="ARBA00007092"/>
    </source>
</evidence>
<evidence type="ECO:0000256" key="6">
    <source>
        <dbReference type="ARBA" id="ARBA00022801"/>
    </source>
</evidence>
<keyword evidence="6" id="KW-0378">Hydrolase</keyword>
<keyword evidence="5" id="KW-0227">DNA damage</keyword>
<protein>
    <recommendedName>
        <fullName evidence="3">exodeoxyribonuclease III</fullName>
        <ecNumber evidence="3">3.1.11.2</ecNumber>
    </recommendedName>
</protein>
<dbReference type="GO" id="GO:0006310">
    <property type="term" value="P:DNA recombination"/>
    <property type="evidence" value="ECO:0007669"/>
    <property type="project" value="UniProtKB-KW"/>
</dbReference>
<evidence type="ECO:0000313" key="13">
    <source>
        <dbReference type="Ensembl" id="ENSSSCP00040027918.1"/>
    </source>
</evidence>
<evidence type="ECO:0000259" key="12">
    <source>
        <dbReference type="Pfam" id="PF03372"/>
    </source>
</evidence>
<evidence type="ECO:0000256" key="10">
    <source>
        <dbReference type="PIRSR" id="PIRSR604808-2"/>
    </source>
</evidence>
<keyword evidence="9" id="KW-0234">DNA repair</keyword>
<dbReference type="InterPro" id="IPR005135">
    <property type="entry name" value="Endo/exonuclease/phosphatase"/>
</dbReference>
<dbReference type="GO" id="GO:0046872">
    <property type="term" value="F:metal ion binding"/>
    <property type="evidence" value="ECO:0007669"/>
    <property type="project" value="UniProtKB-KW"/>
</dbReference>
<keyword evidence="4 10" id="KW-0479">Metal-binding</keyword>
<dbReference type="SUPFAM" id="SSF56219">
    <property type="entry name" value="DNase I-like"/>
    <property type="match status" value="1"/>
</dbReference>
<comment type="cofactor">
    <cofactor evidence="10">
        <name>Mg(2+)</name>
        <dbReference type="ChEBI" id="CHEBI:18420"/>
    </cofactor>
    <cofactor evidence="10">
        <name>Mn(2+)</name>
        <dbReference type="ChEBI" id="CHEBI:29035"/>
    </cofactor>
    <text evidence="10">Probably binds two magnesium or manganese ions per subunit.</text>
</comment>
<evidence type="ECO:0000256" key="3">
    <source>
        <dbReference type="ARBA" id="ARBA00012115"/>
    </source>
</evidence>
<feature type="site" description="Transition state stabilizer" evidence="11">
    <location>
        <position position="142"/>
    </location>
</feature>
<evidence type="ECO:0000256" key="8">
    <source>
        <dbReference type="ARBA" id="ARBA00023172"/>
    </source>
</evidence>
<evidence type="ECO:0000256" key="4">
    <source>
        <dbReference type="ARBA" id="ARBA00022723"/>
    </source>
</evidence>
<evidence type="ECO:0000256" key="7">
    <source>
        <dbReference type="ARBA" id="ARBA00022842"/>
    </source>
</evidence>
<feature type="binding site" evidence="10">
    <location>
        <position position="140"/>
    </location>
    <ligand>
        <name>Mg(2+)</name>
        <dbReference type="ChEBI" id="CHEBI:18420"/>
        <label>1</label>
    </ligand>
</feature>
<feature type="domain" description="Endonuclease/exonuclease/phosphatase" evidence="12">
    <location>
        <begin position="10"/>
        <end position="254"/>
    </location>
</feature>
<dbReference type="EC" id="3.1.11.2" evidence="3"/>
<feature type="binding site" evidence="10">
    <location>
        <position position="142"/>
    </location>
    <ligand>
        <name>Mg(2+)</name>
        <dbReference type="ChEBI" id="CHEBI:18420"/>
        <label>1</label>
    </ligand>
</feature>
<accession>A0A8D1EUT3</accession>
<dbReference type="Pfam" id="PF03372">
    <property type="entry name" value="Exo_endo_phos"/>
    <property type="match status" value="1"/>
</dbReference>
<dbReference type="PANTHER" id="PTHR22748">
    <property type="entry name" value="AP ENDONUCLEASE"/>
    <property type="match status" value="1"/>
</dbReference>
<dbReference type="Ensembl" id="ENSSSCT00040065859.1">
    <property type="protein sequence ID" value="ENSSSCP00040027918.1"/>
    <property type="gene ID" value="ENSSSCG00040048876.1"/>
</dbReference>